<evidence type="ECO:0000313" key="3">
    <source>
        <dbReference type="EMBL" id="PWA69753.1"/>
    </source>
</evidence>
<keyword evidence="2 3" id="KW-0808">Transferase</keyword>
<dbReference type="Pfam" id="PF00201">
    <property type="entry name" value="UDPGT"/>
    <property type="match status" value="1"/>
</dbReference>
<dbReference type="FunFam" id="3.40.50.2000:FF:000120">
    <property type="entry name" value="UDP-glycosyltransferase 76C1"/>
    <property type="match status" value="1"/>
</dbReference>
<dbReference type="Proteomes" id="UP000245207">
    <property type="component" value="Unassembled WGS sequence"/>
</dbReference>
<dbReference type="Gene3D" id="3.40.50.2000">
    <property type="entry name" value="Glycogen Phosphorylase B"/>
    <property type="match status" value="2"/>
</dbReference>
<dbReference type="CDD" id="cd03784">
    <property type="entry name" value="GT1_Gtf-like"/>
    <property type="match status" value="1"/>
</dbReference>
<organism evidence="3 4">
    <name type="scientific">Artemisia annua</name>
    <name type="common">Sweet wormwood</name>
    <dbReference type="NCBI Taxonomy" id="35608"/>
    <lineage>
        <taxon>Eukaryota</taxon>
        <taxon>Viridiplantae</taxon>
        <taxon>Streptophyta</taxon>
        <taxon>Embryophyta</taxon>
        <taxon>Tracheophyta</taxon>
        <taxon>Spermatophyta</taxon>
        <taxon>Magnoliopsida</taxon>
        <taxon>eudicotyledons</taxon>
        <taxon>Gunneridae</taxon>
        <taxon>Pentapetalae</taxon>
        <taxon>asterids</taxon>
        <taxon>campanulids</taxon>
        <taxon>Asterales</taxon>
        <taxon>Asteraceae</taxon>
        <taxon>Asteroideae</taxon>
        <taxon>Anthemideae</taxon>
        <taxon>Artemisiinae</taxon>
        <taxon>Artemisia</taxon>
    </lineage>
</organism>
<dbReference type="GO" id="GO:0080044">
    <property type="term" value="F:quercetin 7-O-glucosyltransferase activity"/>
    <property type="evidence" value="ECO:0007669"/>
    <property type="project" value="TreeGrafter"/>
</dbReference>
<dbReference type="OrthoDB" id="5835829at2759"/>
<accession>A0A2U1N8D7</accession>
<protein>
    <submittedName>
        <fullName evidence="3">UDP-glucuronosyl/UDP-glucosyltransferase</fullName>
    </submittedName>
</protein>
<dbReference type="EMBL" id="PKPP01003367">
    <property type="protein sequence ID" value="PWA69753.1"/>
    <property type="molecule type" value="Genomic_DNA"/>
</dbReference>
<sequence>MASHGRDTTLVSTQSKKTQRRIIMFPMPYQGHLTPMLQLANILHNNGFKITFIHAQQNTPTHSNYPHITFKSIFDGFSEIGKYMPKEPDASFIITYLNENCRESFTHCLTELLAEPNEPPVACLITDAEYYFTQEVADSMKVPRIVMWACTIASVLVYGDLQFFYEKGYFNFTKQDSEYERPVPKYPILKVKDIIKIAPNPKGLGEYLTKVVKQIKASSGIIWNSFVELEEPTLETLNHDFPIPRFGLGPLQMYFPASPSNAQAPKSVIYLSFGSIARITKLEFLEVAYGLANIDFPFLWVVRPGVVKGSEWIEWLPEKFLEEVGDRGRIVKWCPQQEVLAHPSTGCFWTHSGWNSTLESICNEVPMICSPCVVGQPIIARYVNDIWKIGVLLEDGFERVGIETAVKRIMLNEEGEEIRKRISRVKKEVDVSFDEGGSSHRSLKSLIDYISSF</sequence>
<dbReference type="SUPFAM" id="SSF53756">
    <property type="entry name" value="UDP-Glycosyltransferase/glycogen phosphorylase"/>
    <property type="match status" value="1"/>
</dbReference>
<gene>
    <name evidence="3" type="ORF">CTI12_AA294380</name>
</gene>
<dbReference type="FunFam" id="3.40.50.2000:FF:000040">
    <property type="entry name" value="UDP-glycosyltransferase 76C1"/>
    <property type="match status" value="1"/>
</dbReference>
<dbReference type="PANTHER" id="PTHR11926">
    <property type="entry name" value="GLUCOSYL/GLUCURONOSYL TRANSFERASES"/>
    <property type="match status" value="1"/>
</dbReference>
<keyword evidence="4" id="KW-1185">Reference proteome</keyword>
<comment type="caution">
    <text evidence="3">The sequence shown here is derived from an EMBL/GenBank/DDBJ whole genome shotgun (WGS) entry which is preliminary data.</text>
</comment>
<evidence type="ECO:0000313" key="4">
    <source>
        <dbReference type="Proteomes" id="UP000245207"/>
    </source>
</evidence>
<reference evidence="3 4" key="1">
    <citation type="journal article" date="2018" name="Mol. Plant">
        <title>The genome of Artemisia annua provides insight into the evolution of Asteraceae family and artemisinin biosynthesis.</title>
        <authorList>
            <person name="Shen Q."/>
            <person name="Zhang L."/>
            <person name="Liao Z."/>
            <person name="Wang S."/>
            <person name="Yan T."/>
            <person name="Shi P."/>
            <person name="Liu M."/>
            <person name="Fu X."/>
            <person name="Pan Q."/>
            <person name="Wang Y."/>
            <person name="Lv Z."/>
            <person name="Lu X."/>
            <person name="Zhang F."/>
            <person name="Jiang W."/>
            <person name="Ma Y."/>
            <person name="Chen M."/>
            <person name="Hao X."/>
            <person name="Li L."/>
            <person name="Tang Y."/>
            <person name="Lv G."/>
            <person name="Zhou Y."/>
            <person name="Sun X."/>
            <person name="Brodelius P.E."/>
            <person name="Rose J.K.C."/>
            <person name="Tang K."/>
        </authorList>
    </citation>
    <scope>NUCLEOTIDE SEQUENCE [LARGE SCALE GENOMIC DNA]</scope>
    <source>
        <strain evidence="4">cv. Huhao1</strain>
        <tissue evidence="3">Leaf</tissue>
    </source>
</reference>
<proteinExistence type="inferred from homology"/>
<comment type="similarity">
    <text evidence="1">Belongs to the UDP-glycosyltransferase family.</text>
</comment>
<dbReference type="GO" id="GO:0080043">
    <property type="term" value="F:quercetin 3-O-glucosyltransferase activity"/>
    <property type="evidence" value="ECO:0007669"/>
    <property type="project" value="TreeGrafter"/>
</dbReference>
<evidence type="ECO:0000256" key="1">
    <source>
        <dbReference type="ARBA" id="ARBA00009995"/>
    </source>
</evidence>
<evidence type="ECO:0000256" key="2">
    <source>
        <dbReference type="ARBA" id="ARBA00022679"/>
    </source>
</evidence>
<name>A0A2U1N8D7_ARTAN</name>
<dbReference type="PANTHER" id="PTHR11926:SF1426">
    <property type="entry name" value="UDP-GLYCOSYLTRANSFERASE SUPERFAMILY PROTEIN-RELATED"/>
    <property type="match status" value="1"/>
</dbReference>
<dbReference type="InterPro" id="IPR002213">
    <property type="entry name" value="UDP_glucos_trans"/>
</dbReference>
<dbReference type="AlphaFoldDB" id="A0A2U1N8D7"/>